<evidence type="ECO:0000313" key="2">
    <source>
        <dbReference type="Proteomes" id="UP000295341"/>
    </source>
</evidence>
<evidence type="ECO:0008006" key="3">
    <source>
        <dbReference type="Google" id="ProtNLM"/>
    </source>
</evidence>
<dbReference type="OrthoDB" id="5610921at2"/>
<dbReference type="Proteomes" id="UP000295341">
    <property type="component" value="Unassembled WGS sequence"/>
</dbReference>
<proteinExistence type="predicted"/>
<dbReference type="AlphaFoldDB" id="A0A4S3K4H9"/>
<sequence length="367" mass="39843">MTSTTDSASRSGAAAGALFLPSTPLHSFWSIGLAAGPFAGSRNVLALIDQRPGEVDYIVEAARAIGFESIAEFHRFGRIGKRPIDKLRGARRVMEQVRALSARIEPAVVVAGNDRRAEFYAALHDLGAGVGAYVDDGLFSYVPMPLPSRGAWLTWLSERARRLIYGVDAEQPRHVGGSDAVRDAWVMLPYQVHEGLAGKHVQRLEPAWFRSPPARAVYARAMEMAGVDATHIGTLRMLLLLPHDAFLRAHPELFEALKGTVRRHLDAGHAVAVKRHPRSNGTPLPRELAGCAEIPHRIPVEILAPFLEDVDVVGSLTTAMISLVKLGANVRARSLAPVATPAHRRMNEVYLAAGVGPLESPKLDYVL</sequence>
<accession>A0A4S3K4H9</accession>
<dbReference type="EMBL" id="SOBT01000008">
    <property type="protein sequence ID" value="TDU31810.1"/>
    <property type="molecule type" value="Genomic_DNA"/>
</dbReference>
<organism evidence="1 2">
    <name type="scientific">Panacagrimonas perspica</name>
    <dbReference type="NCBI Taxonomy" id="381431"/>
    <lineage>
        <taxon>Bacteria</taxon>
        <taxon>Pseudomonadati</taxon>
        <taxon>Pseudomonadota</taxon>
        <taxon>Gammaproteobacteria</taxon>
        <taxon>Nevskiales</taxon>
        <taxon>Nevskiaceae</taxon>
        <taxon>Panacagrimonas</taxon>
    </lineage>
</organism>
<name>A0A4S3K4H9_9GAMM</name>
<dbReference type="RefSeq" id="WP_133880370.1">
    <property type="nucleotide sequence ID" value="NZ_MWIN01000012.1"/>
</dbReference>
<comment type="caution">
    <text evidence="1">The sequence shown here is derived from an EMBL/GenBank/DDBJ whole genome shotgun (WGS) entry which is preliminary data.</text>
</comment>
<protein>
    <recommendedName>
        <fullName evidence="3">Glycosyl transferase family 52</fullName>
    </recommendedName>
</protein>
<keyword evidence="2" id="KW-1185">Reference proteome</keyword>
<reference evidence="1 2" key="1">
    <citation type="submission" date="2019-03" db="EMBL/GenBank/DDBJ databases">
        <title>Genomic Encyclopedia of Type Strains, Phase IV (KMG-IV): sequencing the most valuable type-strain genomes for metagenomic binning, comparative biology and taxonomic classification.</title>
        <authorList>
            <person name="Goeker M."/>
        </authorList>
    </citation>
    <scope>NUCLEOTIDE SEQUENCE [LARGE SCALE GENOMIC DNA]</scope>
    <source>
        <strain evidence="1 2">DSM 26377</strain>
    </source>
</reference>
<evidence type="ECO:0000313" key="1">
    <source>
        <dbReference type="EMBL" id="TDU31810.1"/>
    </source>
</evidence>
<gene>
    <name evidence="1" type="ORF">DFR24_1192</name>
</gene>